<evidence type="ECO:0000256" key="1">
    <source>
        <dbReference type="ARBA" id="ARBA00005662"/>
    </source>
</evidence>
<sequence length="573" mass="64294">MPVSSDFRRQKRSFQRRTEIGFCLLILFFWCAGCTPPVLPGFSPVTPTRTPFRPITLTPTPSPSPTLTPSPSPVPSSTPETQGIWAAPAVPQSLKSRIILPASWQWVDHPQEARLRLEPAPIENAPIRWVYAVVAPFPTLTDGISLEELRKAWRGQFHTPFGDRPLWVAETTRQLLAYFWGAPAGDVRVIGSDELVDTAWQDHTWSVIPFEELEPRWKALQVDGSSVLVRGDLQGYPLVFGFQLSGDAHELEQFLRDGGNFPATNRDPSRLTVVLMTGTTALVRATGWRMESVGLDYPARDIKDWLLEPDFTHISNEVSFNPACPSADPFQASLMFCSRPEYIQLLDTIQPEIIELSGNHNNDWGREAFLYSLELYRQRGWHWFAGGANSDEASRPLIIEHHGNRLAFLGCNLAGPPSAWATETLPGAARCDLEAFAREIGDLRGQGILPVMTFQYNEIYVPYPSEAQARDFKAMNAAGAVVVSGSQAHFPQGFDLERDGLIHYGLGNLFFDQMDTPVDGTRREFLDRHLFYDGRYLGVELLTAMLEDYARPRPMTPEERSAFLQEIFSASGW</sequence>
<dbReference type="PANTHER" id="PTHR33393:SF13">
    <property type="entry name" value="PGA BIOSYNTHESIS PROTEIN CAPA"/>
    <property type="match status" value="1"/>
</dbReference>
<organism evidence="4">
    <name type="scientific">Anaerolinea thermolimosa</name>
    <dbReference type="NCBI Taxonomy" id="229919"/>
    <lineage>
        <taxon>Bacteria</taxon>
        <taxon>Bacillati</taxon>
        <taxon>Chloroflexota</taxon>
        <taxon>Anaerolineae</taxon>
        <taxon>Anaerolineales</taxon>
        <taxon>Anaerolineaceae</taxon>
        <taxon>Anaerolinea</taxon>
    </lineage>
</organism>
<dbReference type="Pfam" id="PF09587">
    <property type="entry name" value="PGA_cap"/>
    <property type="match status" value="1"/>
</dbReference>
<dbReference type="SMART" id="SM00854">
    <property type="entry name" value="PGA_cap"/>
    <property type="match status" value="1"/>
</dbReference>
<comment type="caution">
    <text evidence="4">The sequence shown here is derived from an EMBL/GenBank/DDBJ whole genome shotgun (WGS) entry which is preliminary data.</text>
</comment>
<dbReference type="PANTHER" id="PTHR33393">
    <property type="entry name" value="POLYGLUTAMINE SYNTHESIS ACCESSORY PROTEIN RV0574C-RELATED"/>
    <property type="match status" value="1"/>
</dbReference>
<feature type="region of interest" description="Disordered" evidence="2">
    <location>
        <begin position="50"/>
        <end position="81"/>
    </location>
</feature>
<proteinExistence type="inferred from homology"/>
<dbReference type="SUPFAM" id="SSF56300">
    <property type="entry name" value="Metallo-dependent phosphatases"/>
    <property type="match status" value="1"/>
</dbReference>
<protein>
    <recommendedName>
        <fullName evidence="3">Capsule synthesis protein CapA domain-containing protein</fullName>
    </recommendedName>
</protein>
<evidence type="ECO:0000259" key="3">
    <source>
        <dbReference type="SMART" id="SM00854"/>
    </source>
</evidence>
<dbReference type="InterPro" id="IPR052169">
    <property type="entry name" value="CW_Biosynth-Accessory"/>
</dbReference>
<gene>
    <name evidence="4" type="ORF">ENT37_10525</name>
</gene>
<dbReference type="EMBL" id="DSYK01000520">
    <property type="protein sequence ID" value="HGS22290.1"/>
    <property type="molecule type" value="Genomic_DNA"/>
</dbReference>
<evidence type="ECO:0000256" key="2">
    <source>
        <dbReference type="SAM" id="MobiDB-lite"/>
    </source>
</evidence>
<comment type="similarity">
    <text evidence="1">Belongs to the CapA family.</text>
</comment>
<feature type="compositionally biased region" description="Pro residues" evidence="2">
    <location>
        <begin position="60"/>
        <end position="76"/>
    </location>
</feature>
<reference evidence="4" key="1">
    <citation type="journal article" date="2020" name="mSystems">
        <title>Genome- and Community-Level Interaction Insights into Carbon Utilization and Element Cycling Functions of Hydrothermarchaeota in Hydrothermal Sediment.</title>
        <authorList>
            <person name="Zhou Z."/>
            <person name="Liu Y."/>
            <person name="Xu W."/>
            <person name="Pan J."/>
            <person name="Luo Z.H."/>
            <person name="Li M."/>
        </authorList>
    </citation>
    <scope>NUCLEOTIDE SEQUENCE [LARGE SCALE GENOMIC DNA]</scope>
    <source>
        <strain evidence="4">SpSt-573</strain>
    </source>
</reference>
<feature type="domain" description="Capsule synthesis protein CapA" evidence="3">
    <location>
        <begin position="273"/>
        <end position="513"/>
    </location>
</feature>
<dbReference type="InterPro" id="IPR029052">
    <property type="entry name" value="Metallo-depent_PP-like"/>
</dbReference>
<accession>A0A7C4PTD2</accession>
<evidence type="ECO:0000313" key="4">
    <source>
        <dbReference type="EMBL" id="HGS22290.1"/>
    </source>
</evidence>
<dbReference type="InterPro" id="IPR019079">
    <property type="entry name" value="Capsule_synth_CapA"/>
</dbReference>
<name>A0A7C4PTD2_9CHLR</name>
<dbReference type="AlphaFoldDB" id="A0A7C4PTD2"/>